<dbReference type="Proteomes" id="UP000002698">
    <property type="component" value="Chromosome"/>
</dbReference>
<dbReference type="eggNOG" id="arCOG04975">
    <property type="taxonomic scope" value="Archaea"/>
</dbReference>
<evidence type="ECO:0000256" key="1">
    <source>
        <dbReference type="SAM" id="Phobius"/>
    </source>
</evidence>
<evidence type="ECO:0000313" key="3">
    <source>
        <dbReference type="EMBL" id="CAI49367.1"/>
    </source>
</evidence>
<reference evidence="3 4" key="1">
    <citation type="journal article" date="2005" name="Genome Res.">
        <title>Living with two extremes: conclusions from the genome sequence of Natronomonas pharaonis.</title>
        <authorList>
            <person name="Falb M."/>
            <person name="Pfeiffer F."/>
            <person name="Palm P."/>
            <person name="Rodewald K."/>
            <person name="Hickmann V."/>
            <person name="Tittor J."/>
            <person name="Oesterhelt D."/>
        </authorList>
    </citation>
    <scope>NUCLEOTIDE SEQUENCE [LARGE SCALE GENOMIC DNA]</scope>
    <source>
        <strain evidence="4">ATCC 35678 / DSM 2160 / CIP 103997 / JCM 8858 / NBRC 14720 / NCIMB 2260 / Gabara</strain>
    </source>
</reference>
<organism evidence="3 4">
    <name type="scientific">Natronomonas pharaonis (strain ATCC 35678 / DSM 2160 / CIP 103997 / JCM 8858 / NBRC 14720 / NCIMB 2260 / Gabara)</name>
    <name type="common">Halobacterium pharaonis</name>
    <dbReference type="NCBI Taxonomy" id="348780"/>
    <lineage>
        <taxon>Archaea</taxon>
        <taxon>Methanobacteriati</taxon>
        <taxon>Methanobacteriota</taxon>
        <taxon>Stenosarchaea group</taxon>
        <taxon>Halobacteria</taxon>
        <taxon>Halobacteriales</taxon>
        <taxon>Natronomonadaceae</taxon>
        <taxon>Natronomonas</taxon>
    </lineage>
</organism>
<dbReference type="STRING" id="348780.NP_2552A"/>
<proteinExistence type="predicted"/>
<feature type="transmembrane region" description="Helical" evidence="1">
    <location>
        <begin position="53"/>
        <end position="77"/>
    </location>
</feature>
<dbReference type="Pfam" id="PF18902">
    <property type="entry name" value="DUF5658"/>
    <property type="match status" value="1"/>
</dbReference>
<evidence type="ECO:0000259" key="2">
    <source>
        <dbReference type="Pfam" id="PF18902"/>
    </source>
</evidence>
<keyword evidence="1" id="KW-1133">Transmembrane helix</keyword>
<keyword evidence="1" id="KW-0812">Transmembrane</keyword>
<feature type="transmembrane region" description="Helical" evidence="1">
    <location>
        <begin position="15"/>
        <end position="41"/>
    </location>
</feature>
<dbReference type="KEGG" id="nph:NP_2552A"/>
<gene>
    <name evidence="3" type="ordered locus">NP_2552A</name>
</gene>
<dbReference type="HOGENOM" id="CLU_166566_0_0_2"/>
<feature type="transmembrane region" description="Helical" evidence="1">
    <location>
        <begin position="83"/>
        <end position="104"/>
    </location>
</feature>
<feature type="domain" description="DUF5658" evidence="2">
    <location>
        <begin position="19"/>
        <end position="105"/>
    </location>
</feature>
<dbReference type="OrthoDB" id="270892at2157"/>
<evidence type="ECO:0000313" key="4">
    <source>
        <dbReference type="Proteomes" id="UP000002698"/>
    </source>
</evidence>
<dbReference type="AlphaFoldDB" id="A0A1U7EWB4"/>
<name>A0A1U7EWB4_NATPD</name>
<accession>A0A1U7EWB4</accession>
<dbReference type="EMBL" id="CR936257">
    <property type="protein sequence ID" value="CAI49367.1"/>
    <property type="molecule type" value="Genomic_DNA"/>
</dbReference>
<dbReference type="GeneID" id="3701483"/>
<dbReference type="InterPro" id="IPR043717">
    <property type="entry name" value="DUF5658"/>
</dbReference>
<protein>
    <recommendedName>
        <fullName evidence="2">DUF5658 domain-containing protein</fullName>
    </recommendedName>
</protein>
<dbReference type="EnsemblBacteria" id="CAI49367">
    <property type="protein sequence ID" value="CAI49367"/>
    <property type="gene ID" value="NP_2552A"/>
</dbReference>
<dbReference type="RefSeq" id="WP_011322992.1">
    <property type="nucleotide sequence ID" value="NC_007426.1"/>
</dbReference>
<keyword evidence="1" id="KW-0472">Membrane</keyword>
<sequence length="108" mass="11410">MGGLLPRLAEREREVWIAALLLYGVGDTVTTFWGLSLGGVAEAGPIARPLIDAYGRGALIGIKVVVFPTFYVVWRLLRTPGRVAVPLALAVVGAAVTLWNLVVISGAL</sequence>
<keyword evidence="4" id="KW-1185">Reference proteome</keyword>